<reference evidence="1 2" key="1">
    <citation type="submission" date="2015-11" db="EMBL/GenBank/DDBJ databases">
        <title>Genomes and virulence difference between two physiological races of Phytophthora nicotianae.</title>
        <authorList>
            <person name="Liu H."/>
            <person name="Ma X."/>
            <person name="Yu H."/>
            <person name="Fang D."/>
            <person name="Li Y."/>
            <person name="Wang X."/>
            <person name="Wang W."/>
            <person name="Dong Y."/>
            <person name="Xiao B."/>
        </authorList>
    </citation>
    <scope>NUCLEOTIDE SEQUENCE [LARGE SCALE GENOMIC DNA]</scope>
    <source>
        <strain evidence="2">race 0</strain>
    </source>
</reference>
<sequence>MDIIDHVIFKRDLEGRLRGKCKLCRPGRCCVYRMQKMESCPQDKQDPTRSNHFGCVCGHSTFHHEVVEESKLYGKKPVGSTSTKASIRLHVVHVVNFIAAFISSQSLLRRKFKQ</sequence>
<dbReference type="AlphaFoldDB" id="A0A0W8CUA2"/>
<dbReference type="Proteomes" id="UP000052943">
    <property type="component" value="Unassembled WGS sequence"/>
</dbReference>
<comment type="caution">
    <text evidence="1">The sequence shown here is derived from an EMBL/GenBank/DDBJ whole genome shotgun (WGS) entry which is preliminary data.</text>
</comment>
<protein>
    <submittedName>
        <fullName evidence="1">Uncharacterized protein</fullName>
    </submittedName>
</protein>
<dbReference type="EMBL" id="LNFO01001996">
    <property type="protein sequence ID" value="KUF87605.1"/>
    <property type="molecule type" value="Genomic_DNA"/>
</dbReference>
<accession>A0A0W8CUA2</accession>
<organism evidence="1 2">
    <name type="scientific">Phytophthora nicotianae</name>
    <name type="common">Potato buckeye rot agent</name>
    <name type="synonym">Phytophthora parasitica</name>
    <dbReference type="NCBI Taxonomy" id="4792"/>
    <lineage>
        <taxon>Eukaryota</taxon>
        <taxon>Sar</taxon>
        <taxon>Stramenopiles</taxon>
        <taxon>Oomycota</taxon>
        <taxon>Peronosporomycetes</taxon>
        <taxon>Peronosporales</taxon>
        <taxon>Peronosporaceae</taxon>
        <taxon>Phytophthora</taxon>
    </lineage>
</organism>
<dbReference type="STRING" id="4790.A0A0W8CUA2"/>
<gene>
    <name evidence="1" type="ORF">AM587_10005813</name>
</gene>
<proteinExistence type="predicted"/>
<evidence type="ECO:0000313" key="1">
    <source>
        <dbReference type="EMBL" id="KUF87605.1"/>
    </source>
</evidence>
<name>A0A0W8CUA2_PHYNI</name>
<dbReference type="OrthoDB" id="10251809at2759"/>
<evidence type="ECO:0000313" key="2">
    <source>
        <dbReference type="Proteomes" id="UP000052943"/>
    </source>
</evidence>